<evidence type="ECO:0000256" key="1">
    <source>
        <dbReference type="SAM" id="MobiDB-lite"/>
    </source>
</evidence>
<dbReference type="EMBL" id="LUCM01007389">
    <property type="protein sequence ID" value="KAA0190068.1"/>
    <property type="molecule type" value="Genomic_DNA"/>
</dbReference>
<organism evidence="2 3">
    <name type="scientific">Fasciolopsis buskii</name>
    <dbReference type="NCBI Taxonomy" id="27845"/>
    <lineage>
        <taxon>Eukaryota</taxon>
        <taxon>Metazoa</taxon>
        <taxon>Spiralia</taxon>
        <taxon>Lophotrochozoa</taxon>
        <taxon>Platyhelminthes</taxon>
        <taxon>Trematoda</taxon>
        <taxon>Digenea</taxon>
        <taxon>Plagiorchiida</taxon>
        <taxon>Echinostomata</taxon>
        <taxon>Echinostomatoidea</taxon>
        <taxon>Fasciolidae</taxon>
        <taxon>Fasciolopsis</taxon>
    </lineage>
</organism>
<dbReference type="AlphaFoldDB" id="A0A8E0RRW4"/>
<name>A0A8E0RRW4_9TREM</name>
<feature type="compositionally biased region" description="Low complexity" evidence="1">
    <location>
        <begin position="329"/>
        <end position="342"/>
    </location>
</feature>
<feature type="compositionally biased region" description="Acidic residues" evidence="1">
    <location>
        <begin position="108"/>
        <end position="121"/>
    </location>
</feature>
<keyword evidence="3" id="KW-1185">Reference proteome</keyword>
<sequence length="419" mass="46354">ILPTEVAPEQHHSPFPVPIKPDLPHPSVDLQAPSDRKISASSTSLKCQTEVKTNPDCEFGRRILPKRQAQLNAKPIVDLSLSHLLDISSERLPCKPRTKRRRRLIRTDDDDEEEEEEEEGVIDNKHAKSVKHTTKVKLGPKPSNISNKAHGIQEHQRPQQLVEGQSPSAARVVEVLLPKPGRVAYRVDSKHRIPANSCHLSHSSKAERDGEFTRPKNVFDLSANQTVNMSVLPPTLNDLRQREQAKRDAQNVEAQKPADTENAKCPPDIISPHITVVLSPVKPKSEHNSDGPELRGVLTERNLDPPARSFPRRRLICDDDELEVARTVSNGTTSHGSSGTSTVKHPNGARQSSRSKACLLIAAITCGIAAFNNNHSSNLSGVSVFGRAYRHTDYDNNQRNSRDALQIFGDSLGFVLLIL</sequence>
<reference evidence="2" key="1">
    <citation type="submission" date="2019-05" db="EMBL/GenBank/DDBJ databases">
        <title>Annotation for the trematode Fasciolopsis buski.</title>
        <authorList>
            <person name="Choi Y.-J."/>
        </authorList>
    </citation>
    <scope>NUCLEOTIDE SEQUENCE</scope>
    <source>
        <strain evidence="2">HT</strain>
        <tissue evidence="2">Whole worm</tissue>
    </source>
</reference>
<gene>
    <name evidence="2" type="ORF">FBUS_02419</name>
</gene>
<proteinExistence type="predicted"/>
<accession>A0A8E0RRW4</accession>
<feature type="region of interest" description="Disordered" evidence="1">
    <location>
        <begin position="1"/>
        <end position="43"/>
    </location>
</feature>
<protein>
    <submittedName>
        <fullName evidence="2">Uncharacterized protein</fullName>
    </submittedName>
</protein>
<evidence type="ECO:0000313" key="2">
    <source>
        <dbReference type="EMBL" id="KAA0190068.1"/>
    </source>
</evidence>
<feature type="non-terminal residue" evidence="2">
    <location>
        <position position="1"/>
    </location>
</feature>
<feature type="region of interest" description="Disordered" evidence="1">
    <location>
        <begin position="243"/>
        <end position="268"/>
    </location>
</feature>
<dbReference type="OrthoDB" id="6288808at2759"/>
<feature type="region of interest" description="Disordered" evidence="1">
    <location>
        <begin position="108"/>
        <end position="144"/>
    </location>
</feature>
<dbReference type="Proteomes" id="UP000728185">
    <property type="component" value="Unassembled WGS sequence"/>
</dbReference>
<feature type="region of interest" description="Disordered" evidence="1">
    <location>
        <begin position="329"/>
        <end position="350"/>
    </location>
</feature>
<comment type="caution">
    <text evidence="2">The sequence shown here is derived from an EMBL/GenBank/DDBJ whole genome shotgun (WGS) entry which is preliminary data.</text>
</comment>
<feature type="compositionally biased region" description="Basic and acidic residues" evidence="1">
    <location>
        <begin position="243"/>
        <end position="262"/>
    </location>
</feature>
<evidence type="ECO:0000313" key="3">
    <source>
        <dbReference type="Proteomes" id="UP000728185"/>
    </source>
</evidence>